<dbReference type="SUPFAM" id="SSF81301">
    <property type="entry name" value="Nucleotidyltransferase"/>
    <property type="match status" value="1"/>
</dbReference>
<dbReference type="InterPro" id="IPR043519">
    <property type="entry name" value="NT_sf"/>
</dbReference>
<dbReference type="RefSeq" id="WP_108741696.1">
    <property type="nucleotide sequence ID" value="NZ_CP020918.1"/>
</dbReference>
<dbReference type="GO" id="GO:0016779">
    <property type="term" value="F:nucleotidyltransferase activity"/>
    <property type="evidence" value="ECO:0007669"/>
    <property type="project" value="InterPro"/>
</dbReference>
<dbReference type="EMBL" id="CP020918">
    <property type="protein sequence ID" value="AWG22779.1"/>
    <property type="molecule type" value="Genomic_DNA"/>
</dbReference>
<name>A0A2S1LGE2_9FLAO</name>
<feature type="domain" description="Polymerase nucleotidyl transferase" evidence="1">
    <location>
        <begin position="3"/>
        <end position="43"/>
    </location>
</feature>
<organism evidence="2 3">
    <name type="scientific">Flavobacterium faecale</name>
    <dbReference type="NCBI Taxonomy" id="1355330"/>
    <lineage>
        <taxon>Bacteria</taxon>
        <taxon>Pseudomonadati</taxon>
        <taxon>Bacteroidota</taxon>
        <taxon>Flavobacteriia</taxon>
        <taxon>Flavobacteriales</taxon>
        <taxon>Flavobacteriaceae</taxon>
        <taxon>Flavobacterium</taxon>
    </lineage>
</organism>
<dbReference type="Proteomes" id="UP000244527">
    <property type="component" value="Chromosome"/>
</dbReference>
<proteinExistence type="predicted"/>
<dbReference type="AlphaFoldDB" id="A0A2S1LGE2"/>
<dbReference type="KEGG" id="ffa:FFWV33_15205"/>
<accession>A0A2S1LGE2</accession>
<evidence type="ECO:0000259" key="1">
    <source>
        <dbReference type="Pfam" id="PF01909"/>
    </source>
</evidence>
<dbReference type="Pfam" id="PF01909">
    <property type="entry name" value="NTP_transf_2"/>
    <property type="match status" value="1"/>
</dbReference>
<reference evidence="2 3" key="1">
    <citation type="submission" date="2017-04" db="EMBL/GenBank/DDBJ databases">
        <title>Compelte genome sequence of WV33.</title>
        <authorList>
            <person name="Lee P.C."/>
        </authorList>
    </citation>
    <scope>NUCLEOTIDE SEQUENCE [LARGE SCALE GENOMIC DNA]</scope>
    <source>
        <strain evidence="2 3">WV33</strain>
    </source>
</reference>
<keyword evidence="3" id="KW-1185">Reference proteome</keyword>
<dbReference type="OrthoDB" id="1419589at2"/>
<dbReference type="InterPro" id="IPR002934">
    <property type="entry name" value="Polymerase_NTP_transf_dom"/>
</dbReference>
<sequence length="306" mass="35825">MKNYSVAIFGSSLRADFDKYSDKDLLIVADDFETLEKLKKEYCNDNWSISYYTYSKLKYLAENGSLFIKHLQNESKIIIDIKNRLDEILNEFKPKNNYKEDIKDCENYFDIIKTIPRTDLGFAWFCDSLYVGLRNYLVFKNAEIGIFEFSFIELLNGLKEKGKIRQSDIEILKELRVVKRNYREEILDELPTLSFIKKIIPIAKAIGIIETVKIVDSLTFQNIVDKVIIRKKFNAYQRLRLVEGYYCSQKLNIPELKKIISNPQFYASKMKDNDFTMNLISEIKKKPAGASVPLVPTKKTQYKKSL</sequence>
<protein>
    <recommendedName>
        <fullName evidence="1">Polymerase nucleotidyl transferase domain-containing protein</fullName>
    </recommendedName>
</protein>
<gene>
    <name evidence="2" type="ORF">FFWV33_15205</name>
</gene>
<evidence type="ECO:0000313" key="3">
    <source>
        <dbReference type="Proteomes" id="UP000244527"/>
    </source>
</evidence>
<evidence type="ECO:0000313" key="2">
    <source>
        <dbReference type="EMBL" id="AWG22779.1"/>
    </source>
</evidence>
<dbReference type="Gene3D" id="3.30.460.10">
    <property type="entry name" value="Beta Polymerase, domain 2"/>
    <property type="match status" value="1"/>
</dbReference>